<feature type="transmembrane region" description="Helical" evidence="1">
    <location>
        <begin position="83"/>
        <end position="105"/>
    </location>
</feature>
<evidence type="ECO:0008006" key="6">
    <source>
        <dbReference type="Google" id="ProtNLM"/>
    </source>
</evidence>
<dbReference type="GO" id="GO:0016020">
    <property type="term" value="C:membrane"/>
    <property type="evidence" value="ECO:0007669"/>
    <property type="project" value="InterPro"/>
</dbReference>
<dbReference type="InterPro" id="IPR010559">
    <property type="entry name" value="Sig_transdc_His_kin_internal"/>
</dbReference>
<dbReference type="GO" id="GO:0000155">
    <property type="term" value="F:phosphorelay sensor kinase activity"/>
    <property type="evidence" value="ECO:0007669"/>
    <property type="project" value="InterPro"/>
</dbReference>
<protein>
    <recommendedName>
        <fullName evidence="6">Histidine kinase</fullName>
    </recommendedName>
</protein>
<keyword evidence="1" id="KW-0472">Membrane</keyword>
<dbReference type="KEGG" id="mod:AS202_15110"/>
<evidence type="ECO:0000259" key="2">
    <source>
        <dbReference type="Pfam" id="PF06580"/>
    </source>
</evidence>
<gene>
    <name evidence="4" type="ORF">AS202_15110</name>
</gene>
<evidence type="ECO:0000313" key="5">
    <source>
        <dbReference type="Proteomes" id="UP000069030"/>
    </source>
</evidence>
<dbReference type="Pfam" id="PF06580">
    <property type="entry name" value="His_kinase"/>
    <property type="match status" value="1"/>
</dbReference>
<sequence length="356" mass="42203">MENREFSNGFIMSFLTEKRFRFARHAFFLIGFFLLLYFGDFFKEFPKTIAYYVVFLVYSIFIAMFYLNMYLLIPTFLFKNRYILYFIFLIILVLIGLNIIEWCYGNYFNSHRLIPLNSIRRTDNYYTILLLCASFISLSTTIKLLQNWIKDKERIVGLKSLTHTMELNELKNQISPHFLFNMLNNVKSLIRIEPEKATTVIIKLSEFLRYQLYESNQERVVLASEIEFILNFLNLEKIRKENLTIHFNCKLDKNSMNAIFIPSGLFTVFVENAIKYSYDINEAESYIKLTINVDDEKLFFSCTNSKSVDFSTYKNKSGGLGLANIKRRLDLIYPDRHKLKITSEENLFHVNLIIPI</sequence>
<evidence type="ECO:0000313" key="4">
    <source>
        <dbReference type="EMBL" id="ALU27401.1"/>
    </source>
</evidence>
<reference evidence="4 5" key="1">
    <citation type="journal article" date="2016" name="J. Zhejiang Univ. Sci. B">
        <title>Antibiotic resistance mechanisms of Myroides sp.</title>
        <authorList>
            <person name="Hu S."/>
            <person name="Yuan S."/>
            <person name="Qu H."/>
            <person name="Jiang T."/>
            <person name="Zhou Y."/>
            <person name="Wang M."/>
            <person name="Ming D."/>
        </authorList>
    </citation>
    <scope>NUCLEOTIDE SEQUENCE [LARGE SCALE GENOMIC DNA]</scope>
    <source>
        <strain evidence="4 5">PR63039</strain>
    </source>
</reference>
<feature type="transmembrane region" description="Helical" evidence="1">
    <location>
        <begin position="125"/>
        <end position="145"/>
    </location>
</feature>
<evidence type="ECO:0000256" key="1">
    <source>
        <dbReference type="SAM" id="Phobius"/>
    </source>
</evidence>
<evidence type="ECO:0000259" key="3">
    <source>
        <dbReference type="Pfam" id="PF14501"/>
    </source>
</evidence>
<dbReference type="EMBL" id="CP013690">
    <property type="protein sequence ID" value="ALU27401.1"/>
    <property type="molecule type" value="Genomic_DNA"/>
</dbReference>
<dbReference type="Pfam" id="PF14501">
    <property type="entry name" value="HATPase_c_5"/>
    <property type="match status" value="1"/>
</dbReference>
<keyword evidence="1" id="KW-0812">Transmembrane</keyword>
<proteinExistence type="predicted"/>
<accession>A0AAI8C7K8</accession>
<dbReference type="RefSeq" id="WP_081048731.1">
    <property type="nucleotide sequence ID" value="NZ_CP013690.1"/>
</dbReference>
<dbReference type="PANTHER" id="PTHR34220:SF7">
    <property type="entry name" value="SENSOR HISTIDINE KINASE YPDA"/>
    <property type="match status" value="1"/>
</dbReference>
<dbReference type="InterPro" id="IPR050640">
    <property type="entry name" value="Bact_2-comp_sensor_kinase"/>
</dbReference>
<feature type="transmembrane region" description="Helical" evidence="1">
    <location>
        <begin position="50"/>
        <end position="71"/>
    </location>
</feature>
<dbReference type="InterPro" id="IPR036890">
    <property type="entry name" value="HATPase_C_sf"/>
</dbReference>
<dbReference type="AlphaFoldDB" id="A0AAI8C7K8"/>
<feature type="domain" description="Signal transduction histidine kinase internal region" evidence="2">
    <location>
        <begin position="165"/>
        <end position="242"/>
    </location>
</feature>
<keyword evidence="1" id="KW-1133">Transmembrane helix</keyword>
<dbReference type="Gene3D" id="3.30.565.10">
    <property type="entry name" value="Histidine kinase-like ATPase, C-terminal domain"/>
    <property type="match status" value="1"/>
</dbReference>
<dbReference type="Proteomes" id="UP000069030">
    <property type="component" value="Chromosome"/>
</dbReference>
<dbReference type="PANTHER" id="PTHR34220">
    <property type="entry name" value="SENSOR HISTIDINE KINASE YPDA"/>
    <property type="match status" value="1"/>
</dbReference>
<feature type="transmembrane region" description="Helical" evidence="1">
    <location>
        <begin position="21"/>
        <end position="38"/>
    </location>
</feature>
<dbReference type="InterPro" id="IPR032834">
    <property type="entry name" value="NatK-like_C"/>
</dbReference>
<name>A0AAI8C7K8_9FLAO</name>
<organism evidence="4 5">
    <name type="scientific">Myroides odoratimimus</name>
    <dbReference type="NCBI Taxonomy" id="76832"/>
    <lineage>
        <taxon>Bacteria</taxon>
        <taxon>Pseudomonadati</taxon>
        <taxon>Bacteroidota</taxon>
        <taxon>Flavobacteriia</taxon>
        <taxon>Flavobacteriales</taxon>
        <taxon>Flavobacteriaceae</taxon>
        <taxon>Myroides</taxon>
    </lineage>
</organism>
<feature type="domain" description="Sensor histidine kinase NatK-like C-terminal" evidence="3">
    <location>
        <begin position="265"/>
        <end position="355"/>
    </location>
</feature>